<protein>
    <submittedName>
        <fullName evidence="2">Uncharacterized protein</fullName>
    </submittedName>
</protein>
<proteinExistence type="predicted"/>
<name>A0ABY7G7W0_MYAAR</name>
<gene>
    <name evidence="2" type="ORF">MAR_033050</name>
</gene>
<feature type="compositionally biased region" description="Basic residues" evidence="1">
    <location>
        <begin position="9"/>
        <end position="31"/>
    </location>
</feature>
<feature type="region of interest" description="Disordered" evidence="1">
    <location>
        <begin position="1"/>
        <end position="32"/>
    </location>
</feature>
<dbReference type="Proteomes" id="UP001164746">
    <property type="component" value="Chromosome 17"/>
</dbReference>
<evidence type="ECO:0000256" key="1">
    <source>
        <dbReference type="SAM" id="MobiDB-lite"/>
    </source>
</evidence>
<feature type="compositionally biased region" description="Basic residues" evidence="1">
    <location>
        <begin position="63"/>
        <end position="76"/>
    </location>
</feature>
<sequence>MVYSLCNRSSKKGRKISKGRKRNARKLKKEAHAKNIVVEDTELMSREQLKKLSEQPTNNIRVSGKRKHKVLKRLRHSEKIQKQMDVEVPTQSKDKKKKQKDEVSMATEGTRDSDVEMT</sequence>
<reference evidence="2" key="1">
    <citation type="submission" date="2022-11" db="EMBL/GenBank/DDBJ databases">
        <title>Centuries of genome instability and evolution in soft-shell clam transmissible cancer (bioRxiv).</title>
        <authorList>
            <person name="Hart S.F.M."/>
            <person name="Yonemitsu M.A."/>
            <person name="Giersch R.M."/>
            <person name="Beal B.F."/>
            <person name="Arriagada G."/>
            <person name="Davis B.W."/>
            <person name="Ostrander E.A."/>
            <person name="Goff S.P."/>
            <person name="Metzger M.J."/>
        </authorList>
    </citation>
    <scope>NUCLEOTIDE SEQUENCE</scope>
    <source>
        <strain evidence="2">MELC-2E11</strain>
        <tissue evidence="2">Siphon/mantle</tissue>
    </source>
</reference>
<evidence type="ECO:0000313" key="3">
    <source>
        <dbReference type="Proteomes" id="UP001164746"/>
    </source>
</evidence>
<feature type="compositionally biased region" description="Basic and acidic residues" evidence="1">
    <location>
        <begin position="99"/>
        <end position="118"/>
    </location>
</feature>
<dbReference type="EMBL" id="CP111028">
    <property type="protein sequence ID" value="WAR30508.1"/>
    <property type="molecule type" value="Genomic_DNA"/>
</dbReference>
<keyword evidence="3" id="KW-1185">Reference proteome</keyword>
<feature type="region of interest" description="Disordered" evidence="1">
    <location>
        <begin position="49"/>
        <end position="118"/>
    </location>
</feature>
<organism evidence="2 3">
    <name type="scientific">Mya arenaria</name>
    <name type="common">Soft-shell clam</name>
    <dbReference type="NCBI Taxonomy" id="6604"/>
    <lineage>
        <taxon>Eukaryota</taxon>
        <taxon>Metazoa</taxon>
        <taxon>Spiralia</taxon>
        <taxon>Lophotrochozoa</taxon>
        <taxon>Mollusca</taxon>
        <taxon>Bivalvia</taxon>
        <taxon>Autobranchia</taxon>
        <taxon>Heteroconchia</taxon>
        <taxon>Euheterodonta</taxon>
        <taxon>Imparidentia</taxon>
        <taxon>Neoheterodontei</taxon>
        <taxon>Myida</taxon>
        <taxon>Myoidea</taxon>
        <taxon>Myidae</taxon>
        <taxon>Mya</taxon>
    </lineage>
</organism>
<evidence type="ECO:0000313" key="2">
    <source>
        <dbReference type="EMBL" id="WAR30508.1"/>
    </source>
</evidence>
<accession>A0ABY7G7W0</accession>